<comment type="caution">
    <text evidence="8">The sequence shown here is derived from an EMBL/GenBank/DDBJ whole genome shotgun (WGS) entry which is preliminary data.</text>
</comment>
<keyword evidence="4 6" id="KW-0949">S-adenosyl-L-methionine</keyword>
<dbReference type="InterPro" id="IPR016914">
    <property type="entry name" value="TrmL"/>
</dbReference>
<dbReference type="InterPro" id="IPR001537">
    <property type="entry name" value="SpoU_MeTrfase"/>
</dbReference>
<dbReference type="InterPro" id="IPR029028">
    <property type="entry name" value="Alpha/beta_knot_MTases"/>
</dbReference>
<comment type="subcellular location">
    <subcellularLocation>
        <location evidence="6">Cytoplasm</location>
    </subcellularLocation>
</comment>
<comment type="similarity">
    <text evidence="6">Belongs to the class IV-like SAM-binding methyltransferase superfamily. RNA methyltransferase TrmH family. TrmL subfamily.</text>
</comment>
<keyword evidence="5 6" id="KW-0819">tRNA processing</keyword>
<keyword evidence="2 6" id="KW-0489">Methyltransferase</keyword>
<keyword evidence="9" id="KW-1185">Reference proteome</keyword>
<feature type="binding site" evidence="6">
    <location>
        <position position="121"/>
    </location>
    <ligand>
        <name>S-adenosyl-L-methionine</name>
        <dbReference type="ChEBI" id="CHEBI:59789"/>
    </ligand>
</feature>
<dbReference type="SUPFAM" id="SSF75217">
    <property type="entry name" value="alpha/beta knot"/>
    <property type="match status" value="1"/>
</dbReference>
<keyword evidence="3 6" id="KW-0808">Transferase</keyword>
<evidence type="ECO:0000259" key="7">
    <source>
        <dbReference type="Pfam" id="PF00588"/>
    </source>
</evidence>
<sequence length="156" mass="16794">MKIALYQPDIAGNVGTILRLGACLGVACDIIEPCGFPFSDKALKRAGMDYAEAVEIQRIADWQSFHAKAKAEGRRIALLSSKGATSLYETQFESDDILLFGSESAGVPDDVHAACDLRIRIPMQPGFRSLNVAVSAGIALSEALRQTGQLPLEKTR</sequence>
<comment type="catalytic activity">
    <reaction evidence="6">
        <text>cytidine(34) in tRNA + S-adenosyl-L-methionine = 2'-O-methylcytidine(34) in tRNA + S-adenosyl-L-homocysteine + H(+)</text>
        <dbReference type="Rhea" id="RHEA:43084"/>
        <dbReference type="Rhea" id="RHEA-COMP:10331"/>
        <dbReference type="Rhea" id="RHEA-COMP:10332"/>
        <dbReference type="ChEBI" id="CHEBI:15378"/>
        <dbReference type="ChEBI" id="CHEBI:57856"/>
        <dbReference type="ChEBI" id="CHEBI:59789"/>
        <dbReference type="ChEBI" id="CHEBI:74495"/>
        <dbReference type="ChEBI" id="CHEBI:82748"/>
        <dbReference type="EC" id="2.1.1.207"/>
    </reaction>
</comment>
<dbReference type="InterPro" id="IPR029026">
    <property type="entry name" value="tRNA_m1G_MTases_N"/>
</dbReference>
<name>A0ABW4M908_9SPHN</name>
<evidence type="ECO:0000256" key="4">
    <source>
        <dbReference type="ARBA" id="ARBA00022691"/>
    </source>
</evidence>
<dbReference type="RefSeq" id="WP_374614400.1">
    <property type="nucleotide sequence ID" value="NZ_JBHUEL010000002.1"/>
</dbReference>
<gene>
    <name evidence="6" type="primary">trmL</name>
    <name evidence="8" type="ORF">ACFSAG_00500</name>
</gene>
<evidence type="ECO:0000256" key="1">
    <source>
        <dbReference type="ARBA" id="ARBA00022490"/>
    </source>
</evidence>
<evidence type="ECO:0000256" key="3">
    <source>
        <dbReference type="ARBA" id="ARBA00022679"/>
    </source>
</evidence>
<accession>A0ABW4M908</accession>
<dbReference type="PANTHER" id="PTHR42971">
    <property type="entry name" value="TRNA (CYTIDINE(34)-2'-O)-METHYLTRANSFERASE"/>
    <property type="match status" value="1"/>
</dbReference>
<evidence type="ECO:0000313" key="9">
    <source>
        <dbReference type="Proteomes" id="UP001597215"/>
    </source>
</evidence>
<comment type="catalytic activity">
    <reaction evidence="6">
        <text>5-carboxymethylaminomethyluridine(34) in tRNA(Leu) + S-adenosyl-L-methionine = 5-carboxymethylaminomethyl-2'-O-methyluridine(34) in tRNA(Leu) + S-adenosyl-L-homocysteine + H(+)</text>
        <dbReference type="Rhea" id="RHEA:43088"/>
        <dbReference type="Rhea" id="RHEA-COMP:10333"/>
        <dbReference type="Rhea" id="RHEA-COMP:10334"/>
        <dbReference type="ChEBI" id="CHEBI:15378"/>
        <dbReference type="ChEBI" id="CHEBI:57856"/>
        <dbReference type="ChEBI" id="CHEBI:59789"/>
        <dbReference type="ChEBI" id="CHEBI:74508"/>
        <dbReference type="ChEBI" id="CHEBI:74511"/>
        <dbReference type="EC" id="2.1.1.207"/>
    </reaction>
</comment>
<dbReference type="PANTHER" id="PTHR42971:SF1">
    <property type="entry name" value="TRNA (CYTIDINE(34)-2'-O)-METHYLTRANSFERASE"/>
    <property type="match status" value="1"/>
</dbReference>
<feature type="domain" description="tRNA/rRNA methyltransferase SpoU type" evidence="7">
    <location>
        <begin position="2"/>
        <end position="140"/>
    </location>
</feature>
<evidence type="ECO:0000313" key="8">
    <source>
        <dbReference type="EMBL" id="MFD1765320.1"/>
    </source>
</evidence>
<dbReference type="Pfam" id="PF00588">
    <property type="entry name" value="SpoU_methylase"/>
    <property type="match status" value="1"/>
</dbReference>
<keyword evidence="1 6" id="KW-0963">Cytoplasm</keyword>
<dbReference type="CDD" id="cd18094">
    <property type="entry name" value="SpoU-like_TrmL"/>
    <property type="match status" value="1"/>
</dbReference>
<evidence type="ECO:0000256" key="2">
    <source>
        <dbReference type="ARBA" id="ARBA00022603"/>
    </source>
</evidence>
<protein>
    <recommendedName>
        <fullName evidence="6">tRNA (cytidine(34)-2'-O)-methyltransferase</fullName>
        <ecNumber evidence="6">2.1.1.207</ecNumber>
    </recommendedName>
    <alternativeName>
        <fullName evidence="6">tRNA (cytidine/uridine-2'-O-)-methyltransferase TrmL</fullName>
    </alternativeName>
</protein>
<feature type="binding site" evidence="6">
    <location>
        <position position="101"/>
    </location>
    <ligand>
        <name>S-adenosyl-L-methionine</name>
        <dbReference type="ChEBI" id="CHEBI:59789"/>
    </ligand>
</feature>
<dbReference type="Gene3D" id="3.40.1280.10">
    <property type="match status" value="1"/>
</dbReference>
<dbReference type="EMBL" id="JBHUEL010000002">
    <property type="protein sequence ID" value="MFD1765320.1"/>
    <property type="molecule type" value="Genomic_DNA"/>
</dbReference>
<proteinExistence type="inferred from homology"/>
<evidence type="ECO:0000256" key="6">
    <source>
        <dbReference type="HAMAP-Rule" id="MF_01885"/>
    </source>
</evidence>
<reference evidence="9" key="1">
    <citation type="journal article" date="2019" name="Int. J. Syst. Evol. Microbiol.">
        <title>The Global Catalogue of Microorganisms (GCM) 10K type strain sequencing project: providing services to taxonomists for standard genome sequencing and annotation.</title>
        <authorList>
            <consortium name="The Broad Institute Genomics Platform"/>
            <consortium name="The Broad Institute Genome Sequencing Center for Infectious Disease"/>
            <person name="Wu L."/>
            <person name="Ma J."/>
        </authorList>
    </citation>
    <scope>NUCLEOTIDE SEQUENCE [LARGE SCALE GENOMIC DNA]</scope>
    <source>
        <strain evidence="9">CGMCC 1.12449</strain>
    </source>
</reference>
<dbReference type="Proteomes" id="UP001597215">
    <property type="component" value="Unassembled WGS sequence"/>
</dbReference>
<comment type="function">
    <text evidence="6">Methylates the ribose at the nucleotide 34 wobble position in the two leucyl isoacceptors tRNA(Leu)(CmAA) and tRNA(Leu)(cmnm5UmAA). Catalyzes the methyl transfer from S-adenosyl-L-methionine to the 2'-OH of the wobble nucleotide.</text>
</comment>
<comment type="subunit">
    <text evidence="6">Homodimer.</text>
</comment>
<dbReference type="PIRSF" id="PIRSF029256">
    <property type="entry name" value="SpoU_TrmH_prd"/>
    <property type="match status" value="1"/>
</dbReference>
<evidence type="ECO:0000256" key="5">
    <source>
        <dbReference type="ARBA" id="ARBA00022694"/>
    </source>
</evidence>
<dbReference type="EC" id="2.1.1.207" evidence="6"/>
<feature type="binding site" evidence="6">
    <location>
        <position position="79"/>
    </location>
    <ligand>
        <name>S-adenosyl-L-methionine</name>
        <dbReference type="ChEBI" id="CHEBI:59789"/>
    </ligand>
</feature>
<organism evidence="8 9">
    <name type="scientific">Sphingorhabdus buctiana</name>
    <dbReference type="NCBI Taxonomy" id="1508805"/>
    <lineage>
        <taxon>Bacteria</taxon>
        <taxon>Pseudomonadati</taxon>
        <taxon>Pseudomonadota</taxon>
        <taxon>Alphaproteobacteria</taxon>
        <taxon>Sphingomonadales</taxon>
        <taxon>Sphingomonadaceae</taxon>
        <taxon>Sphingorhabdus</taxon>
    </lineage>
</organism>
<dbReference type="HAMAP" id="MF_01885">
    <property type="entry name" value="tRNA_methyltr_TrmL"/>
    <property type="match status" value="1"/>
</dbReference>
<feature type="binding site" evidence="6">
    <location>
        <position position="129"/>
    </location>
    <ligand>
        <name>S-adenosyl-L-methionine</name>
        <dbReference type="ChEBI" id="CHEBI:59789"/>
    </ligand>
</feature>